<name>A0A1V4J7C5_PATFA</name>
<accession>A0A1V4J7C5</accession>
<proteinExistence type="predicted"/>
<dbReference type="SUPFAM" id="SSF48371">
    <property type="entry name" value="ARM repeat"/>
    <property type="match status" value="1"/>
</dbReference>
<organism evidence="1 2">
    <name type="scientific">Patagioenas fasciata monilis</name>
    <dbReference type="NCBI Taxonomy" id="372326"/>
    <lineage>
        <taxon>Eukaryota</taxon>
        <taxon>Metazoa</taxon>
        <taxon>Chordata</taxon>
        <taxon>Craniata</taxon>
        <taxon>Vertebrata</taxon>
        <taxon>Euteleostomi</taxon>
        <taxon>Archelosauria</taxon>
        <taxon>Archosauria</taxon>
        <taxon>Dinosauria</taxon>
        <taxon>Saurischia</taxon>
        <taxon>Theropoda</taxon>
        <taxon>Coelurosauria</taxon>
        <taxon>Aves</taxon>
        <taxon>Neognathae</taxon>
        <taxon>Neoaves</taxon>
        <taxon>Columbimorphae</taxon>
        <taxon>Columbiformes</taxon>
        <taxon>Columbidae</taxon>
        <taxon>Patagioenas</taxon>
    </lineage>
</organism>
<dbReference type="InterPro" id="IPR051345">
    <property type="entry name" value="Importin_beta-like_NTR"/>
</dbReference>
<dbReference type="AlphaFoldDB" id="A0A1V4J7C5"/>
<protein>
    <submittedName>
        <fullName evidence="1">Uncharacterized protein</fullName>
    </submittedName>
</protein>
<dbReference type="OrthoDB" id="435593at2759"/>
<dbReference type="InterPro" id="IPR016024">
    <property type="entry name" value="ARM-type_fold"/>
</dbReference>
<dbReference type="InterPro" id="IPR057941">
    <property type="entry name" value="TPR_TNPO3_IPO13_2nd"/>
</dbReference>
<reference evidence="1 2" key="1">
    <citation type="submission" date="2016-02" db="EMBL/GenBank/DDBJ databases">
        <title>Band-tailed pigeon sequencing and assembly.</title>
        <authorList>
            <person name="Soares A.E."/>
            <person name="Novak B.J."/>
            <person name="Rice E.S."/>
            <person name="O'Connell B."/>
            <person name="Chang D."/>
            <person name="Weber S."/>
            <person name="Shapiro B."/>
        </authorList>
    </citation>
    <scope>NUCLEOTIDE SEQUENCE [LARGE SCALE GENOMIC DNA]</scope>
    <source>
        <strain evidence="1">BTP2013</strain>
        <tissue evidence="1">Blood</tissue>
    </source>
</reference>
<keyword evidence="2" id="KW-1185">Reference proteome</keyword>
<dbReference type="Gene3D" id="1.25.10.10">
    <property type="entry name" value="Leucine-rich Repeat Variant"/>
    <property type="match status" value="1"/>
</dbReference>
<gene>
    <name evidence="1" type="ORF">AV530_019793</name>
</gene>
<dbReference type="STRING" id="372326.A0A1V4J7C5"/>
<dbReference type="Proteomes" id="UP000190648">
    <property type="component" value="Unassembled WGS sequence"/>
</dbReference>
<comment type="caution">
    <text evidence="1">The sequence shown here is derived from an EMBL/GenBank/DDBJ whole genome shotgun (WGS) entry which is preliminary data.</text>
</comment>
<sequence>MGGKLGAGSIIAWRSSGSAVPPAAIPPSGARAEEKDKRAVTKCRISLSKQVVEISFNFWYRLGEHLYKTDDAMIHSIFKAYIQRLLHALARHCQLDSDHEGVPEETDDFGEFRMRVSDLVKDLIFLVGSVECFAQLYSTLKDGNPPWEVTEAVLFIMASIAKSVDQ</sequence>
<evidence type="ECO:0000313" key="2">
    <source>
        <dbReference type="Proteomes" id="UP000190648"/>
    </source>
</evidence>
<dbReference type="PANTHER" id="PTHR12363:SF42">
    <property type="entry name" value="TRANSPORTIN-3"/>
    <property type="match status" value="1"/>
</dbReference>
<dbReference type="EMBL" id="LSYS01008729">
    <property type="protein sequence ID" value="OPJ68056.1"/>
    <property type="molecule type" value="Genomic_DNA"/>
</dbReference>
<evidence type="ECO:0000313" key="1">
    <source>
        <dbReference type="EMBL" id="OPJ68056.1"/>
    </source>
</evidence>
<dbReference type="PANTHER" id="PTHR12363">
    <property type="entry name" value="TRANSPORTIN 3 AND IMPORTIN 13"/>
    <property type="match status" value="1"/>
</dbReference>
<dbReference type="GO" id="GO:0006606">
    <property type="term" value="P:protein import into nucleus"/>
    <property type="evidence" value="ECO:0007669"/>
    <property type="project" value="TreeGrafter"/>
</dbReference>
<dbReference type="Pfam" id="PF24138">
    <property type="entry name" value="TPR_TNPO3_IPO13_2nd"/>
    <property type="match status" value="1"/>
</dbReference>
<dbReference type="GO" id="GO:0005737">
    <property type="term" value="C:cytoplasm"/>
    <property type="evidence" value="ECO:0007669"/>
    <property type="project" value="TreeGrafter"/>
</dbReference>
<dbReference type="InterPro" id="IPR011989">
    <property type="entry name" value="ARM-like"/>
</dbReference>